<reference evidence="4 5" key="1">
    <citation type="submission" date="2024-02" db="EMBL/GenBank/DDBJ databases">
        <authorList>
            <consortium name="ELIXIR-Norway"/>
            <consortium name="Elixir Norway"/>
        </authorList>
    </citation>
    <scope>NUCLEOTIDE SEQUENCE [LARGE SCALE GENOMIC DNA]</scope>
</reference>
<dbReference type="InterPro" id="IPR039613">
    <property type="entry name" value="SPR1/2/3/4/5"/>
</dbReference>
<dbReference type="PANTHER" id="PTHR33403">
    <property type="entry name" value="SPR1"/>
    <property type="match status" value="1"/>
</dbReference>
<evidence type="ECO:0000256" key="2">
    <source>
        <dbReference type="ARBA" id="ARBA00022701"/>
    </source>
</evidence>
<evidence type="ECO:0000256" key="1">
    <source>
        <dbReference type="ARBA" id="ARBA00009656"/>
    </source>
</evidence>
<keyword evidence="5" id="KW-1185">Reference proteome</keyword>
<evidence type="ECO:0000313" key="4">
    <source>
        <dbReference type="EMBL" id="CAK9268941.1"/>
    </source>
</evidence>
<dbReference type="EMBL" id="OZ020097">
    <property type="protein sequence ID" value="CAK9268941.1"/>
    <property type="molecule type" value="Genomic_DNA"/>
</dbReference>
<feature type="region of interest" description="Disordered" evidence="3">
    <location>
        <begin position="1"/>
        <end position="46"/>
    </location>
</feature>
<proteinExistence type="inferred from homology"/>
<dbReference type="Proteomes" id="UP001497444">
    <property type="component" value="Chromosome 2"/>
</dbReference>
<evidence type="ECO:0000313" key="5">
    <source>
        <dbReference type="Proteomes" id="UP001497444"/>
    </source>
</evidence>
<comment type="similarity">
    <text evidence="1">Belongs to the SPIRAL1 family.</text>
</comment>
<feature type="compositionally biased region" description="Pro residues" evidence="3">
    <location>
        <begin position="25"/>
        <end position="36"/>
    </location>
</feature>
<dbReference type="PANTHER" id="PTHR33403:SF31">
    <property type="entry name" value="PROTEIN SPIRAL1-LIKE 1"/>
    <property type="match status" value="1"/>
</dbReference>
<gene>
    <name evidence="4" type="ORF">CSSPJE1EN1_LOCUS14419</name>
</gene>
<keyword evidence="2" id="KW-0493">Microtubule</keyword>
<evidence type="ECO:0000256" key="3">
    <source>
        <dbReference type="SAM" id="MobiDB-lite"/>
    </source>
</evidence>
<name>A0ABP0WQ00_9BRYO</name>
<accession>A0ABP0WQ00</accession>
<protein>
    <submittedName>
        <fullName evidence="4">Uncharacterized protein</fullName>
    </submittedName>
</protein>
<organism evidence="4 5">
    <name type="scientific">Sphagnum jensenii</name>
    <dbReference type="NCBI Taxonomy" id="128206"/>
    <lineage>
        <taxon>Eukaryota</taxon>
        <taxon>Viridiplantae</taxon>
        <taxon>Streptophyta</taxon>
        <taxon>Embryophyta</taxon>
        <taxon>Bryophyta</taxon>
        <taxon>Sphagnophytina</taxon>
        <taxon>Sphagnopsida</taxon>
        <taxon>Sphagnales</taxon>
        <taxon>Sphagnaceae</taxon>
        <taxon>Sphagnum</taxon>
    </lineage>
</organism>
<sequence length="137" mass="14821">MMMHTRNGANSGGGQSSLGFLFGVDPPPPPPPPPKKPNMGSSSLPMQIDHHIPQHIQPSYVRLVPVPDKKLSAKKNNAFDCSMSKNHLNGRSSSGIKWTPKYCPDEKASDFLRHRPATKVHEVPGGPSSLGYIFGGK</sequence>